<evidence type="ECO:0000313" key="2">
    <source>
        <dbReference type="EMBL" id="MBO0939441.1"/>
    </source>
</evidence>
<reference evidence="2" key="1">
    <citation type="submission" date="2021-03" db="EMBL/GenBank/DDBJ databases">
        <title>Fibrella sp. HMF5335 genome sequencing and assembly.</title>
        <authorList>
            <person name="Kang H."/>
            <person name="Kim H."/>
            <person name="Bae S."/>
            <person name="Joh K."/>
        </authorList>
    </citation>
    <scope>NUCLEOTIDE SEQUENCE</scope>
    <source>
        <strain evidence="2">HMF5335</strain>
    </source>
</reference>
<protein>
    <submittedName>
        <fullName evidence="2">Uncharacterized protein</fullName>
    </submittedName>
</protein>
<proteinExistence type="predicted"/>
<organism evidence="2 3">
    <name type="scientific">Fibrella rubiginis</name>
    <dbReference type="NCBI Taxonomy" id="2817060"/>
    <lineage>
        <taxon>Bacteria</taxon>
        <taxon>Pseudomonadati</taxon>
        <taxon>Bacteroidota</taxon>
        <taxon>Cytophagia</taxon>
        <taxon>Cytophagales</taxon>
        <taxon>Spirosomataceae</taxon>
        <taxon>Fibrella</taxon>
    </lineage>
</organism>
<evidence type="ECO:0000313" key="3">
    <source>
        <dbReference type="Proteomes" id="UP000664034"/>
    </source>
</evidence>
<name>A0A939GMD5_9BACT</name>
<keyword evidence="3" id="KW-1185">Reference proteome</keyword>
<gene>
    <name evidence="2" type="ORF">J2I47_23025</name>
</gene>
<feature type="region of interest" description="Disordered" evidence="1">
    <location>
        <begin position="1"/>
        <end position="34"/>
    </location>
</feature>
<dbReference type="RefSeq" id="WP_207366967.1">
    <property type="nucleotide sequence ID" value="NZ_JAFMYV010000014.1"/>
</dbReference>
<comment type="caution">
    <text evidence="2">The sequence shown here is derived from an EMBL/GenBank/DDBJ whole genome shotgun (WGS) entry which is preliminary data.</text>
</comment>
<accession>A0A939GMD5</accession>
<feature type="region of interest" description="Disordered" evidence="1">
    <location>
        <begin position="145"/>
        <end position="164"/>
    </location>
</feature>
<dbReference type="AlphaFoldDB" id="A0A939GMD5"/>
<dbReference type="Proteomes" id="UP000664034">
    <property type="component" value="Unassembled WGS sequence"/>
</dbReference>
<sequence length="164" mass="17866">MKEKSIRFFTSQDNQKARKKSDKPRKSKKQPTLTGTISAKGIIVFPVKTAAALDLGSSPMRFKVGVQEGKRKISSLYLVQTDAQADGFDLVKAGRSYGIELAGVLTNNGLDYKGAKHAFVVKEFSQDGMNGYELQLKDSEPKVKAAVSATGKKRGRPRKTEVAA</sequence>
<feature type="compositionally biased region" description="Basic residues" evidence="1">
    <location>
        <begin position="17"/>
        <end position="29"/>
    </location>
</feature>
<evidence type="ECO:0000256" key="1">
    <source>
        <dbReference type="SAM" id="MobiDB-lite"/>
    </source>
</evidence>
<dbReference type="EMBL" id="JAFMYV010000014">
    <property type="protein sequence ID" value="MBO0939441.1"/>
    <property type="molecule type" value="Genomic_DNA"/>
</dbReference>